<evidence type="ECO:0000313" key="4">
    <source>
        <dbReference type="Proteomes" id="UP000001784"/>
    </source>
</evidence>
<dbReference type="HOGENOM" id="CLU_105899_6_1_7"/>
<reference evidence="3 4" key="1">
    <citation type="submission" date="2006-10" db="EMBL/GenBank/DDBJ databases">
        <title>Complete sequence of Syntrophobacter fumaroxidans MPOB.</title>
        <authorList>
            <consortium name="US DOE Joint Genome Institute"/>
            <person name="Copeland A."/>
            <person name="Lucas S."/>
            <person name="Lapidus A."/>
            <person name="Barry K."/>
            <person name="Detter J.C."/>
            <person name="Glavina del Rio T."/>
            <person name="Hammon N."/>
            <person name="Israni S."/>
            <person name="Pitluck S."/>
            <person name="Goltsman E.G."/>
            <person name="Martinez M."/>
            <person name="Schmutz J."/>
            <person name="Larimer F."/>
            <person name="Land M."/>
            <person name="Hauser L."/>
            <person name="Kyrpides N."/>
            <person name="Kim E."/>
            <person name="Boone D.R."/>
            <person name="Brockman F."/>
            <person name="Culley D."/>
            <person name="Ferry J."/>
            <person name="Gunsalus R."/>
            <person name="McInerney M.J."/>
            <person name="Morrison M."/>
            <person name="Plugge C."/>
            <person name="Rohlin L."/>
            <person name="Scholten J."/>
            <person name="Sieber J."/>
            <person name="Stams A.J.M."/>
            <person name="Worm P."/>
            <person name="Henstra A.M."/>
            <person name="Richardson P."/>
        </authorList>
    </citation>
    <scope>NUCLEOTIDE SEQUENCE [LARGE SCALE GENOMIC DNA]</scope>
    <source>
        <strain evidence="4">DSM 10017 / MPOB</strain>
    </source>
</reference>
<dbReference type="STRING" id="335543.Sfum_3504"/>
<comment type="similarity">
    <text evidence="2">Belongs to the GatC family.</text>
</comment>
<dbReference type="GO" id="GO:0006412">
    <property type="term" value="P:translation"/>
    <property type="evidence" value="ECO:0007669"/>
    <property type="project" value="UniProtKB-UniRule"/>
</dbReference>
<dbReference type="GO" id="GO:0050567">
    <property type="term" value="F:glutaminyl-tRNA synthase (glutamine-hydrolyzing) activity"/>
    <property type="evidence" value="ECO:0007669"/>
    <property type="project" value="UniProtKB-UniRule"/>
</dbReference>
<dbReference type="OrthoDB" id="9813938at2"/>
<keyword evidence="2 3" id="KW-0436">Ligase</keyword>
<dbReference type="eggNOG" id="COG0721">
    <property type="taxonomic scope" value="Bacteria"/>
</dbReference>
<keyword evidence="3" id="KW-0808">Transferase</keyword>
<comment type="subunit">
    <text evidence="2">Heterotrimer of A, B and C subunits.</text>
</comment>
<keyword evidence="4" id="KW-1185">Reference proteome</keyword>
<dbReference type="RefSeq" id="WP_011700300.1">
    <property type="nucleotide sequence ID" value="NC_008554.1"/>
</dbReference>
<keyword evidence="2" id="KW-0547">Nucleotide-binding</keyword>
<keyword evidence="2" id="KW-0648">Protein biosynthesis</keyword>
<dbReference type="PANTHER" id="PTHR15004:SF0">
    <property type="entry name" value="GLUTAMYL-TRNA(GLN) AMIDOTRANSFERASE SUBUNIT C, MITOCHONDRIAL"/>
    <property type="match status" value="1"/>
</dbReference>
<dbReference type="AlphaFoldDB" id="A0LP23"/>
<dbReference type="Proteomes" id="UP000001784">
    <property type="component" value="Chromosome"/>
</dbReference>
<dbReference type="Pfam" id="PF02686">
    <property type="entry name" value="GatC"/>
    <property type="match status" value="1"/>
</dbReference>
<dbReference type="HAMAP" id="MF_00122">
    <property type="entry name" value="GatC"/>
    <property type="match status" value="1"/>
</dbReference>
<dbReference type="NCBIfam" id="TIGR00135">
    <property type="entry name" value="gatC"/>
    <property type="match status" value="1"/>
</dbReference>
<sequence length="96" mass="11049">MQEKISRDEVRHVAGLARLELSEREEMRMTEQMNRILEYMETLNELNTEGVPPTTHAIQLRNVFRADEVQPSLERRDTLANAPETDGASFVVPKVI</sequence>
<dbReference type="GO" id="GO:0050566">
    <property type="term" value="F:asparaginyl-tRNA synthase (glutamine-hydrolyzing) activity"/>
    <property type="evidence" value="ECO:0007669"/>
    <property type="project" value="RHEA"/>
</dbReference>
<protein>
    <recommendedName>
        <fullName evidence="2">Aspartyl/glutamyl-tRNA(Asn/Gln) amidotransferase subunit C</fullName>
        <shortName evidence="2">Asp/Glu-ADT subunit C</shortName>
        <ecNumber evidence="2">6.3.5.-</ecNumber>
    </recommendedName>
</protein>
<dbReference type="SUPFAM" id="SSF141000">
    <property type="entry name" value="Glu-tRNAGln amidotransferase C subunit"/>
    <property type="match status" value="1"/>
</dbReference>
<gene>
    <name evidence="2" type="primary">gatC</name>
    <name evidence="3" type="ordered locus">Sfum_3504</name>
</gene>
<evidence type="ECO:0000256" key="2">
    <source>
        <dbReference type="HAMAP-Rule" id="MF_00122"/>
    </source>
</evidence>
<dbReference type="InParanoid" id="A0LP23"/>
<organism evidence="3 4">
    <name type="scientific">Syntrophobacter fumaroxidans (strain DSM 10017 / MPOB)</name>
    <dbReference type="NCBI Taxonomy" id="335543"/>
    <lineage>
        <taxon>Bacteria</taxon>
        <taxon>Pseudomonadati</taxon>
        <taxon>Thermodesulfobacteriota</taxon>
        <taxon>Syntrophobacteria</taxon>
        <taxon>Syntrophobacterales</taxon>
        <taxon>Syntrophobacteraceae</taxon>
        <taxon>Syntrophobacter</taxon>
    </lineage>
</organism>
<evidence type="ECO:0000256" key="1">
    <source>
        <dbReference type="ARBA" id="ARBA00022840"/>
    </source>
</evidence>
<dbReference type="EC" id="6.3.5.-" evidence="2"/>
<dbReference type="EMBL" id="CP000478">
    <property type="protein sequence ID" value="ABK19175.1"/>
    <property type="molecule type" value="Genomic_DNA"/>
</dbReference>
<comment type="catalytic activity">
    <reaction evidence="2">
        <text>L-aspartyl-tRNA(Asn) + L-glutamine + ATP + H2O = L-asparaginyl-tRNA(Asn) + L-glutamate + ADP + phosphate + 2 H(+)</text>
        <dbReference type="Rhea" id="RHEA:14513"/>
        <dbReference type="Rhea" id="RHEA-COMP:9674"/>
        <dbReference type="Rhea" id="RHEA-COMP:9677"/>
        <dbReference type="ChEBI" id="CHEBI:15377"/>
        <dbReference type="ChEBI" id="CHEBI:15378"/>
        <dbReference type="ChEBI" id="CHEBI:29985"/>
        <dbReference type="ChEBI" id="CHEBI:30616"/>
        <dbReference type="ChEBI" id="CHEBI:43474"/>
        <dbReference type="ChEBI" id="CHEBI:58359"/>
        <dbReference type="ChEBI" id="CHEBI:78515"/>
        <dbReference type="ChEBI" id="CHEBI:78516"/>
        <dbReference type="ChEBI" id="CHEBI:456216"/>
    </reaction>
</comment>
<evidence type="ECO:0000313" key="3">
    <source>
        <dbReference type="EMBL" id="ABK19175.1"/>
    </source>
</evidence>
<dbReference type="PANTHER" id="PTHR15004">
    <property type="entry name" value="GLUTAMYL-TRNA(GLN) AMIDOTRANSFERASE SUBUNIT C, MITOCHONDRIAL"/>
    <property type="match status" value="1"/>
</dbReference>
<keyword evidence="1 2" id="KW-0067">ATP-binding</keyword>
<dbReference type="GO" id="GO:0016740">
    <property type="term" value="F:transferase activity"/>
    <property type="evidence" value="ECO:0007669"/>
    <property type="project" value="UniProtKB-KW"/>
</dbReference>
<comment type="function">
    <text evidence="2">Allows the formation of correctly charged Asn-tRNA(Asn) or Gln-tRNA(Gln) through the transamidation of misacylated Asp-tRNA(Asn) or Glu-tRNA(Gln) in organisms which lack either or both of asparaginyl-tRNA or glutaminyl-tRNA synthetases. The reaction takes place in the presence of glutamine and ATP through an activated phospho-Asp-tRNA(Asn) or phospho-Glu-tRNA(Gln).</text>
</comment>
<dbReference type="GO" id="GO:0070681">
    <property type="term" value="P:glutaminyl-tRNAGln biosynthesis via transamidation"/>
    <property type="evidence" value="ECO:0007669"/>
    <property type="project" value="TreeGrafter"/>
</dbReference>
<comment type="catalytic activity">
    <reaction evidence="2">
        <text>L-glutamyl-tRNA(Gln) + L-glutamine + ATP + H2O = L-glutaminyl-tRNA(Gln) + L-glutamate + ADP + phosphate + H(+)</text>
        <dbReference type="Rhea" id="RHEA:17521"/>
        <dbReference type="Rhea" id="RHEA-COMP:9681"/>
        <dbReference type="Rhea" id="RHEA-COMP:9684"/>
        <dbReference type="ChEBI" id="CHEBI:15377"/>
        <dbReference type="ChEBI" id="CHEBI:15378"/>
        <dbReference type="ChEBI" id="CHEBI:29985"/>
        <dbReference type="ChEBI" id="CHEBI:30616"/>
        <dbReference type="ChEBI" id="CHEBI:43474"/>
        <dbReference type="ChEBI" id="CHEBI:58359"/>
        <dbReference type="ChEBI" id="CHEBI:78520"/>
        <dbReference type="ChEBI" id="CHEBI:78521"/>
        <dbReference type="ChEBI" id="CHEBI:456216"/>
    </reaction>
</comment>
<proteinExistence type="inferred from homology"/>
<dbReference type="GO" id="GO:0006450">
    <property type="term" value="P:regulation of translational fidelity"/>
    <property type="evidence" value="ECO:0007669"/>
    <property type="project" value="InterPro"/>
</dbReference>
<dbReference type="GO" id="GO:0005524">
    <property type="term" value="F:ATP binding"/>
    <property type="evidence" value="ECO:0007669"/>
    <property type="project" value="UniProtKB-KW"/>
</dbReference>
<dbReference type="InterPro" id="IPR003837">
    <property type="entry name" value="GatC"/>
</dbReference>
<dbReference type="KEGG" id="sfu:Sfum_3504"/>
<dbReference type="InterPro" id="IPR036113">
    <property type="entry name" value="Asp/Glu-ADT_sf_sub_c"/>
</dbReference>
<dbReference type="Gene3D" id="1.10.20.60">
    <property type="entry name" value="Glu-tRNAGln amidotransferase C subunit, N-terminal domain"/>
    <property type="match status" value="1"/>
</dbReference>
<name>A0LP23_SYNFM</name>
<accession>A0LP23</accession>